<dbReference type="InterPro" id="IPR000408">
    <property type="entry name" value="Reg_chr_condens"/>
</dbReference>
<dbReference type="SUPFAM" id="SSF57850">
    <property type="entry name" value="RING/U-box"/>
    <property type="match status" value="1"/>
</dbReference>
<keyword evidence="9" id="KW-0833">Ubl conjugation pathway</keyword>
<name>A0A7T8KK98_CALRO</name>
<feature type="repeat" description="RCC1" evidence="12">
    <location>
        <begin position="861"/>
        <end position="912"/>
    </location>
</feature>
<evidence type="ECO:0000313" key="17">
    <source>
        <dbReference type="Proteomes" id="UP000595437"/>
    </source>
</evidence>
<dbReference type="SUPFAM" id="SSF50985">
    <property type="entry name" value="RCC1/BLIP-II"/>
    <property type="match status" value="1"/>
</dbReference>
<evidence type="ECO:0000256" key="8">
    <source>
        <dbReference type="ARBA" id="ARBA00022771"/>
    </source>
</evidence>
<dbReference type="Gene3D" id="3.30.60.90">
    <property type="match status" value="1"/>
</dbReference>
<dbReference type="Gene3D" id="2.60.120.260">
    <property type="entry name" value="Galactose-binding domain-like"/>
    <property type="match status" value="1"/>
</dbReference>
<evidence type="ECO:0000256" key="10">
    <source>
        <dbReference type="ARBA" id="ARBA00022833"/>
    </source>
</evidence>
<dbReference type="InterPro" id="IPR043145">
    <property type="entry name" value="Znf_ZZ_sf"/>
</dbReference>
<dbReference type="GO" id="GO:0005737">
    <property type="term" value="C:cytoplasm"/>
    <property type="evidence" value="ECO:0007669"/>
    <property type="project" value="UniProtKB-SubCell"/>
</dbReference>
<dbReference type="PANTHER" id="PTHR22872:SF2">
    <property type="entry name" value="INHIBITOR OF BRUTON TYROSINE KINASE"/>
    <property type="match status" value="1"/>
</dbReference>
<dbReference type="EMBL" id="CP045891">
    <property type="protein sequence ID" value="QQP57481.1"/>
    <property type="molecule type" value="Genomic_DNA"/>
</dbReference>
<dbReference type="InterPro" id="IPR004939">
    <property type="entry name" value="APC_su10/DOC_dom"/>
</dbReference>
<dbReference type="Pfam" id="PF00569">
    <property type="entry name" value="ZZ"/>
    <property type="match status" value="1"/>
</dbReference>
<dbReference type="PRINTS" id="PR00633">
    <property type="entry name" value="RCCNDNSATION"/>
</dbReference>
<dbReference type="SMART" id="SM01337">
    <property type="entry name" value="APC10"/>
    <property type="match status" value="1"/>
</dbReference>
<feature type="repeat" description="RCC1" evidence="12">
    <location>
        <begin position="763"/>
        <end position="806"/>
    </location>
</feature>
<dbReference type="SMART" id="SM00291">
    <property type="entry name" value="ZnF_ZZ"/>
    <property type="match status" value="1"/>
</dbReference>
<comment type="pathway">
    <text evidence="2">Protein modification; protein ubiquitination.</text>
</comment>
<dbReference type="GO" id="GO:0008270">
    <property type="term" value="F:zinc ion binding"/>
    <property type="evidence" value="ECO:0007669"/>
    <property type="project" value="UniProtKB-KW"/>
</dbReference>
<feature type="non-terminal residue" evidence="16">
    <location>
        <position position="1"/>
    </location>
</feature>
<keyword evidence="8 11" id="KW-0863">Zinc-finger</keyword>
<dbReference type="Gene3D" id="2.30.30.30">
    <property type="match status" value="1"/>
</dbReference>
<dbReference type="PROSITE" id="PS50135">
    <property type="entry name" value="ZF_ZZ_2"/>
    <property type="match status" value="1"/>
</dbReference>
<keyword evidence="7" id="KW-0677">Repeat</keyword>
<reference evidence="17" key="1">
    <citation type="submission" date="2021-01" db="EMBL/GenBank/DDBJ databases">
        <title>Caligus Genome Assembly.</title>
        <authorList>
            <person name="Gallardo-Escarate C."/>
        </authorList>
    </citation>
    <scope>NUCLEOTIDE SEQUENCE [LARGE SCALE GENOMIC DNA]</scope>
</reference>
<dbReference type="UniPathway" id="UPA00143"/>
<evidence type="ECO:0000256" key="4">
    <source>
        <dbReference type="ARBA" id="ARBA00022553"/>
    </source>
</evidence>
<evidence type="ECO:0000256" key="9">
    <source>
        <dbReference type="ARBA" id="ARBA00022786"/>
    </source>
</evidence>
<protein>
    <recommendedName>
        <fullName evidence="18">E3 ubiquitin-protein ligase HERC2</fullName>
    </recommendedName>
</protein>
<feature type="domain" description="ZZ-type" evidence="14">
    <location>
        <begin position="416"/>
        <end position="467"/>
    </location>
</feature>
<dbReference type="Proteomes" id="UP000595437">
    <property type="component" value="Chromosome 2"/>
</dbReference>
<sequence>CLRIATMLFVLSVQDFRIDKDKWKMLSDKGGAINIALLRQQQQRLAVLKAIRIFFPHQNTLRHILKQPTLSDDVDFEVHPGKSALLIQRLLAKATQPSPVKCMFSVEELESAALTVSQFCHQPLEHEFPEHSNLKDPNQGTSPPVKESRKKNQPPPTSTFLHGAAAHGDGFLSELVEYAIKAIGGVSGITPSPESIVGWLLENEDRLDFFGEDLGEEGGDEEFESDSDSIKSISIEDMDASGASELGAVGGISSVASDSFKSRTDFITNDEYAQYMRDIIQLGMTVRCRRTYEEVYEGDIGRVVQLDRRVLHDLNVQVDWQRKGGTYWVRYIHIEIIGQDEASNSQTSIQGSIKIGDSVRVKPTVHNPWYKWGCINHNSIGVVSNIKPNGNVVVDFPLQSNWTGLLSEMEVVRCFHPRVTCDGCEQSPVTGSRFKCVRCEDFNYCENCFNRKKGHKHGFVKIIEPGGSSTYMGKPGRGSQRDISALSTPKFITEWTQIIKNIYVSSRENLLNRLMDGNSSTYWQSAGSKSRHWIRLEVKSDIVIHSLKVKLDPSDVNAMPSFITISVGETPNSLDEMDKINVGMNDGVVDLLNNTLDYYKYLEIGLRPAVGGLSDVKIYGLEIVAQRISDMEHSYSMNSFLATDAEDCEDSGSSKVEGKRDSNISKVFVWGLNDKDQLGGLKGSKIKLPVYSEILSNLKPTCIAGGSKSLFVVTQDGKVYACGEGTNGRLGLINSCNVSIPKQMTALSQYVVKKHAMALTVDGRVFSWGEGDDGKLGHCSRAPALKSKRVRDIACGSSHSAAISSNGELYTWGCGEYGRLGHGDNVTQMRPKQVKALAGKRVIQVACGSRDAQTLALTDDGMVYSWGDGDFGKLGRGGSEGCNKPQNVEKLNGTGVCQIECGAQFSLALSRNGLIIILCILFHSIKVWTWGKGDYFRLGHGADQHIRKPSVVECLRGKKIVHVAVGALHCLAVTDLGQVYAWGDNDHGQQGNGTTTVNRKPDLVHELDGHRICRVACGSSHSVCWTTPIIMPSNCHEPVLFNSSKDALGADLINNSNDSKS</sequence>
<dbReference type="InterPro" id="IPR058923">
    <property type="entry name" value="RCC1-like_dom"/>
</dbReference>
<dbReference type="InterPro" id="IPR014722">
    <property type="entry name" value="Rib_uL2_dom2"/>
</dbReference>
<evidence type="ECO:0000256" key="7">
    <source>
        <dbReference type="ARBA" id="ARBA00022737"/>
    </source>
</evidence>
<dbReference type="GO" id="GO:0016567">
    <property type="term" value="P:protein ubiquitination"/>
    <property type="evidence" value="ECO:0007669"/>
    <property type="project" value="UniProtKB-UniPathway"/>
</dbReference>
<dbReference type="InterPro" id="IPR009091">
    <property type="entry name" value="RCC1/BLIP-II"/>
</dbReference>
<dbReference type="Pfam" id="PF25390">
    <property type="entry name" value="WD40_RLD"/>
    <property type="match status" value="1"/>
</dbReference>
<comment type="subcellular location">
    <subcellularLocation>
        <location evidence="1">Cytoplasm</location>
    </subcellularLocation>
</comment>
<dbReference type="PANTHER" id="PTHR22872">
    <property type="entry name" value="BTK-BINDING PROTEIN-RELATED"/>
    <property type="match status" value="1"/>
</dbReference>
<evidence type="ECO:0000256" key="1">
    <source>
        <dbReference type="ARBA" id="ARBA00004496"/>
    </source>
</evidence>
<dbReference type="FunFam" id="2.30.30.30:FF:000015">
    <property type="entry name" value="E3 ubiquitin-protein ligase HERC2"/>
    <property type="match status" value="1"/>
</dbReference>
<keyword evidence="3" id="KW-0963">Cytoplasm</keyword>
<evidence type="ECO:0000256" key="11">
    <source>
        <dbReference type="PROSITE-ProRule" id="PRU00228"/>
    </source>
</evidence>
<dbReference type="Pfam" id="PF03256">
    <property type="entry name" value="ANAPC10"/>
    <property type="match status" value="1"/>
</dbReference>
<feature type="region of interest" description="Disordered" evidence="13">
    <location>
        <begin position="127"/>
        <end position="164"/>
    </location>
</feature>
<feature type="repeat" description="RCC1" evidence="12">
    <location>
        <begin position="665"/>
        <end position="716"/>
    </location>
</feature>
<feature type="repeat" description="RCC1" evidence="12">
    <location>
        <begin position="717"/>
        <end position="762"/>
    </location>
</feature>
<dbReference type="Gene3D" id="2.130.10.30">
    <property type="entry name" value="Regulator of chromosome condensation 1/beta-lactamase-inhibitor protein II"/>
    <property type="match status" value="1"/>
</dbReference>
<keyword evidence="5" id="KW-0808">Transferase</keyword>
<evidence type="ECO:0008006" key="18">
    <source>
        <dbReference type="Google" id="ProtNLM"/>
    </source>
</evidence>
<dbReference type="SUPFAM" id="SSF49785">
    <property type="entry name" value="Galactose-binding domain-like"/>
    <property type="match status" value="1"/>
</dbReference>
<feature type="domain" description="DOC" evidence="15">
    <location>
        <begin position="471"/>
        <end position="650"/>
    </location>
</feature>
<dbReference type="InterPro" id="IPR000433">
    <property type="entry name" value="Znf_ZZ"/>
</dbReference>
<dbReference type="GO" id="GO:0016740">
    <property type="term" value="F:transferase activity"/>
    <property type="evidence" value="ECO:0007669"/>
    <property type="project" value="UniProtKB-KW"/>
</dbReference>
<dbReference type="OrthoDB" id="6370670at2759"/>
<feature type="non-terminal residue" evidence="16">
    <location>
        <position position="1061"/>
    </location>
</feature>
<dbReference type="InterPro" id="IPR051625">
    <property type="entry name" value="Signaling_Regulatory_Domain"/>
</dbReference>
<dbReference type="AlphaFoldDB" id="A0A7T8KK98"/>
<proteinExistence type="predicted"/>
<dbReference type="PROSITE" id="PS00626">
    <property type="entry name" value="RCC1_2"/>
    <property type="match status" value="1"/>
</dbReference>
<evidence type="ECO:0000256" key="3">
    <source>
        <dbReference type="ARBA" id="ARBA00022490"/>
    </source>
</evidence>
<dbReference type="InterPro" id="IPR008979">
    <property type="entry name" value="Galactose-bd-like_sf"/>
</dbReference>
<feature type="repeat" description="RCC1" evidence="12">
    <location>
        <begin position="807"/>
        <end position="858"/>
    </location>
</feature>
<gene>
    <name evidence="16" type="ORF">FKW44_002490</name>
</gene>
<evidence type="ECO:0000259" key="14">
    <source>
        <dbReference type="PROSITE" id="PS50135"/>
    </source>
</evidence>
<feature type="repeat" description="RCC1" evidence="12">
    <location>
        <begin position="977"/>
        <end position="1028"/>
    </location>
</feature>
<keyword evidence="17" id="KW-1185">Reference proteome</keyword>
<evidence type="ECO:0000256" key="2">
    <source>
        <dbReference type="ARBA" id="ARBA00004906"/>
    </source>
</evidence>
<dbReference type="Pfam" id="PF11515">
    <property type="entry name" value="Cul7"/>
    <property type="match status" value="1"/>
</dbReference>
<dbReference type="PROSITE" id="PS51284">
    <property type="entry name" value="DOC"/>
    <property type="match status" value="1"/>
</dbReference>
<accession>A0A7T8KK98</accession>
<evidence type="ECO:0000256" key="6">
    <source>
        <dbReference type="ARBA" id="ARBA00022723"/>
    </source>
</evidence>
<keyword evidence="6" id="KW-0479">Metal-binding</keyword>
<evidence type="ECO:0000256" key="12">
    <source>
        <dbReference type="PROSITE-ProRule" id="PRU00235"/>
    </source>
</evidence>
<evidence type="ECO:0000313" key="16">
    <source>
        <dbReference type="EMBL" id="QQP57481.1"/>
    </source>
</evidence>
<feature type="repeat" description="RCC1" evidence="12">
    <location>
        <begin position="925"/>
        <end position="976"/>
    </location>
</feature>
<dbReference type="SUPFAM" id="SSF63748">
    <property type="entry name" value="Tudor/PWWP/MBT"/>
    <property type="match status" value="1"/>
</dbReference>
<organism evidence="16 17">
    <name type="scientific">Caligus rogercresseyi</name>
    <name type="common">Sea louse</name>
    <dbReference type="NCBI Taxonomy" id="217165"/>
    <lineage>
        <taxon>Eukaryota</taxon>
        <taxon>Metazoa</taxon>
        <taxon>Ecdysozoa</taxon>
        <taxon>Arthropoda</taxon>
        <taxon>Crustacea</taxon>
        <taxon>Multicrustacea</taxon>
        <taxon>Hexanauplia</taxon>
        <taxon>Copepoda</taxon>
        <taxon>Siphonostomatoida</taxon>
        <taxon>Caligidae</taxon>
        <taxon>Caligus</taxon>
    </lineage>
</organism>
<evidence type="ECO:0000256" key="13">
    <source>
        <dbReference type="SAM" id="MobiDB-lite"/>
    </source>
</evidence>
<keyword evidence="10" id="KW-0862">Zinc</keyword>
<keyword evidence="4" id="KW-0597">Phosphoprotein</keyword>
<dbReference type="PROSITE" id="PS50012">
    <property type="entry name" value="RCC1_3"/>
    <property type="match status" value="7"/>
</dbReference>
<dbReference type="InterPro" id="IPR021097">
    <property type="entry name" value="CPH_domain"/>
</dbReference>
<evidence type="ECO:0000256" key="5">
    <source>
        <dbReference type="ARBA" id="ARBA00022679"/>
    </source>
</evidence>
<evidence type="ECO:0000259" key="15">
    <source>
        <dbReference type="PROSITE" id="PS51284"/>
    </source>
</evidence>